<feature type="non-terminal residue" evidence="1">
    <location>
        <position position="1"/>
    </location>
</feature>
<feature type="non-terminal residue" evidence="1">
    <location>
        <position position="85"/>
    </location>
</feature>
<name>A0AAV5SHJ0_9BILA</name>
<dbReference type="EMBL" id="BTSX01000002">
    <property type="protein sequence ID" value="GMS82533.1"/>
    <property type="molecule type" value="Genomic_DNA"/>
</dbReference>
<sequence length="85" mass="9649">VEQPVDTDDGDVDWFHAMLEGGVFLAVYSDLNSSAFFNLEGDFEVVVLFEWSQALDLLPLSKRGLKHRAITPLIRTISMMTLKQY</sequence>
<keyword evidence="2" id="KW-1185">Reference proteome</keyword>
<organism evidence="1 2">
    <name type="scientific">Pristionchus entomophagus</name>
    <dbReference type="NCBI Taxonomy" id="358040"/>
    <lineage>
        <taxon>Eukaryota</taxon>
        <taxon>Metazoa</taxon>
        <taxon>Ecdysozoa</taxon>
        <taxon>Nematoda</taxon>
        <taxon>Chromadorea</taxon>
        <taxon>Rhabditida</taxon>
        <taxon>Rhabditina</taxon>
        <taxon>Diplogasteromorpha</taxon>
        <taxon>Diplogasteroidea</taxon>
        <taxon>Neodiplogasteridae</taxon>
        <taxon>Pristionchus</taxon>
    </lineage>
</organism>
<comment type="caution">
    <text evidence="1">The sequence shown here is derived from an EMBL/GenBank/DDBJ whole genome shotgun (WGS) entry which is preliminary data.</text>
</comment>
<proteinExistence type="predicted"/>
<evidence type="ECO:0000313" key="1">
    <source>
        <dbReference type="EMBL" id="GMS82533.1"/>
    </source>
</evidence>
<gene>
    <name evidence="1" type="ORF">PENTCL1PPCAC_4708</name>
</gene>
<accession>A0AAV5SHJ0</accession>
<protein>
    <submittedName>
        <fullName evidence="1">Uncharacterized protein</fullName>
    </submittedName>
</protein>
<reference evidence="1" key="1">
    <citation type="submission" date="2023-10" db="EMBL/GenBank/DDBJ databases">
        <title>Genome assembly of Pristionchus species.</title>
        <authorList>
            <person name="Yoshida K."/>
            <person name="Sommer R.J."/>
        </authorList>
    </citation>
    <scope>NUCLEOTIDE SEQUENCE</scope>
    <source>
        <strain evidence="1">RS0144</strain>
    </source>
</reference>
<dbReference type="Proteomes" id="UP001432027">
    <property type="component" value="Unassembled WGS sequence"/>
</dbReference>
<evidence type="ECO:0000313" key="2">
    <source>
        <dbReference type="Proteomes" id="UP001432027"/>
    </source>
</evidence>
<dbReference type="AlphaFoldDB" id="A0AAV5SHJ0"/>